<dbReference type="Proteomes" id="UP001162780">
    <property type="component" value="Chromosome"/>
</dbReference>
<keyword evidence="1" id="KW-0472">Membrane</keyword>
<dbReference type="Pfam" id="PF06197">
    <property type="entry name" value="DUF998"/>
    <property type="match status" value="1"/>
</dbReference>
<organism evidence="2 3">
    <name type="scientific">Methylomonas rapida</name>
    <dbReference type="NCBI Taxonomy" id="2963939"/>
    <lineage>
        <taxon>Bacteria</taxon>
        <taxon>Pseudomonadati</taxon>
        <taxon>Pseudomonadota</taxon>
        <taxon>Gammaproteobacteria</taxon>
        <taxon>Methylococcales</taxon>
        <taxon>Methylococcaceae</taxon>
        <taxon>Methylomonas</taxon>
    </lineage>
</organism>
<keyword evidence="3" id="KW-1185">Reference proteome</keyword>
<dbReference type="EMBL" id="CP113517">
    <property type="protein sequence ID" value="WAR46259.1"/>
    <property type="molecule type" value="Genomic_DNA"/>
</dbReference>
<feature type="transmembrane region" description="Helical" evidence="1">
    <location>
        <begin position="7"/>
        <end position="27"/>
    </location>
</feature>
<protein>
    <submittedName>
        <fullName evidence="2">DUF998 domain-containing protein</fullName>
    </submittedName>
</protein>
<feature type="transmembrane region" description="Helical" evidence="1">
    <location>
        <begin position="151"/>
        <end position="172"/>
    </location>
</feature>
<evidence type="ECO:0000313" key="3">
    <source>
        <dbReference type="Proteomes" id="UP001162780"/>
    </source>
</evidence>
<evidence type="ECO:0000256" key="1">
    <source>
        <dbReference type="SAM" id="Phobius"/>
    </source>
</evidence>
<keyword evidence="1" id="KW-0812">Transmembrane</keyword>
<dbReference type="InterPro" id="IPR009339">
    <property type="entry name" value="DUF998"/>
</dbReference>
<name>A0ABY7GP24_9GAMM</name>
<keyword evidence="1" id="KW-1133">Transmembrane helix</keyword>
<gene>
    <name evidence="2" type="ORF">NM686_006995</name>
</gene>
<feature type="transmembrane region" description="Helical" evidence="1">
    <location>
        <begin position="87"/>
        <end position="105"/>
    </location>
</feature>
<accession>A0ABY7GP24</accession>
<proteinExistence type="predicted"/>
<sequence length="223" mass="24183">MKNVSDILGAWLGLTASLYWLCGVIYLPTLLANYNAISQTISELSAISTPLANRINFGWSLPLGILQCGAVLTKYRQQHITAEVRNGLAAFGCVGIAYVACSFFPCDQGAPLWGSWRQLVHNAFGGLEYAGGGLGLLLLGKARRENDRLAMALQLSGLLVWMGLLLMTIPGLFGVRGAVQRIIEALLFGWLAWGSIKRLTSRWQLACVVAKNEWNALNISDGS</sequence>
<dbReference type="RefSeq" id="WP_269022627.1">
    <property type="nucleotide sequence ID" value="NZ_CP113517.1"/>
</dbReference>
<evidence type="ECO:0000313" key="2">
    <source>
        <dbReference type="EMBL" id="WAR46259.1"/>
    </source>
</evidence>
<reference evidence="2" key="1">
    <citation type="submission" date="2022-11" db="EMBL/GenBank/DDBJ databases">
        <title>Methylomonas rapida sp. nov., Carotenoid-Producing Obligate Methanotrophs with High Growth Characteristics and Biotechnological Potential.</title>
        <authorList>
            <person name="Tikhonova E.N."/>
            <person name="Suleimanov R.Z."/>
            <person name="Miroshnikov K."/>
            <person name="Oshkin I.Y."/>
            <person name="Belova S.E."/>
            <person name="Danilova O.V."/>
            <person name="Ashikhmin A."/>
            <person name="Konopkin A."/>
            <person name="But S.Y."/>
            <person name="Khmelenina V.N."/>
            <person name="Kuznetsov N."/>
            <person name="Pimenov N.V."/>
            <person name="Dedysh S.N."/>
        </authorList>
    </citation>
    <scope>NUCLEOTIDE SEQUENCE</scope>
    <source>
        <strain evidence="2">MP1</strain>
    </source>
</reference>
<feature type="transmembrane region" description="Helical" evidence="1">
    <location>
        <begin position="120"/>
        <end position="139"/>
    </location>
</feature>